<protein>
    <submittedName>
        <fullName evidence="1">Uncharacterized protein</fullName>
    </submittedName>
</protein>
<dbReference type="EMBL" id="GBXM01070605">
    <property type="protein sequence ID" value="JAH37972.1"/>
    <property type="molecule type" value="Transcribed_RNA"/>
</dbReference>
<reference evidence="1" key="2">
    <citation type="journal article" date="2015" name="Fish Shellfish Immunol.">
        <title>Early steps in the European eel (Anguilla anguilla)-Vibrio vulnificus interaction in the gills: Role of the RtxA13 toxin.</title>
        <authorList>
            <person name="Callol A."/>
            <person name="Pajuelo D."/>
            <person name="Ebbesson L."/>
            <person name="Teles M."/>
            <person name="MacKenzie S."/>
            <person name="Amaro C."/>
        </authorList>
    </citation>
    <scope>NUCLEOTIDE SEQUENCE</scope>
</reference>
<name>A0A0E9S9S6_ANGAN</name>
<proteinExistence type="predicted"/>
<sequence length="13" mass="1497">MSVIPISDRMSFN</sequence>
<reference evidence="1" key="1">
    <citation type="submission" date="2014-11" db="EMBL/GenBank/DDBJ databases">
        <authorList>
            <person name="Amaro Gonzalez C."/>
        </authorList>
    </citation>
    <scope>NUCLEOTIDE SEQUENCE</scope>
</reference>
<organism evidence="1">
    <name type="scientific">Anguilla anguilla</name>
    <name type="common">European freshwater eel</name>
    <name type="synonym">Muraena anguilla</name>
    <dbReference type="NCBI Taxonomy" id="7936"/>
    <lineage>
        <taxon>Eukaryota</taxon>
        <taxon>Metazoa</taxon>
        <taxon>Chordata</taxon>
        <taxon>Craniata</taxon>
        <taxon>Vertebrata</taxon>
        <taxon>Euteleostomi</taxon>
        <taxon>Actinopterygii</taxon>
        <taxon>Neopterygii</taxon>
        <taxon>Teleostei</taxon>
        <taxon>Anguilliformes</taxon>
        <taxon>Anguillidae</taxon>
        <taxon>Anguilla</taxon>
    </lineage>
</organism>
<evidence type="ECO:0000313" key="1">
    <source>
        <dbReference type="EMBL" id="JAH37972.1"/>
    </source>
</evidence>
<accession>A0A0E9S9S6</accession>